<feature type="domain" description="Core" evidence="7">
    <location>
        <begin position="1"/>
        <end position="103"/>
    </location>
</feature>
<evidence type="ECO:0000313" key="8">
    <source>
        <dbReference type="EMBL" id="KNE29333.1"/>
    </source>
</evidence>
<keyword evidence="13" id="KW-1185">Reference proteome</keyword>
<dbReference type="EMBL" id="CP121261">
    <property type="protein sequence ID" value="WFP09906.1"/>
    <property type="molecule type" value="Genomic_DNA"/>
</dbReference>
<evidence type="ECO:0000313" key="11">
    <source>
        <dbReference type="Proteomes" id="UP000037511"/>
    </source>
</evidence>
<evidence type="ECO:0000313" key="13">
    <source>
        <dbReference type="Proteomes" id="UP001214170"/>
    </source>
</evidence>
<keyword evidence="5" id="KW-0408">Iron</keyword>
<comment type="similarity">
    <text evidence="2">Belongs to the HesB/IscA family.</text>
</comment>
<dbReference type="NCBIfam" id="TIGR02011">
    <property type="entry name" value="IscA"/>
    <property type="match status" value="1"/>
</dbReference>
<evidence type="ECO:0000256" key="1">
    <source>
        <dbReference type="ARBA" id="ARBA00001962"/>
    </source>
</evidence>
<evidence type="ECO:0000313" key="10">
    <source>
        <dbReference type="EMBL" id="WFP09906.1"/>
    </source>
</evidence>
<sequence length="107" mass="11736">MSVTLTQQAANHIGRYLQKRGKGIGLRLGVRTTGCSGMAYKLEYVDDSAPEDVVFESFGVKVFIDPKSLAYLDGTELDYAREGLNEGFKFRNPNEKATCGCGESFTV</sequence>
<dbReference type="GO" id="GO:0016226">
    <property type="term" value="P:iron-sulfur cluster assembly"/>
    <property type="evidence" value="ECO:0007669"/>
    <property type="project" value="InterPro"/>
</dbReference>
<reference evidence="9" key="2">
    <citation type="submission" date="2022-09" db="EMBL/GenBank/DDBJ databases">
        <title>Intensive care unit water sources are persistently colonized with multi-drug resistant bacteria and are the site of extensive horizontal gene transfer of antibiotic resistance genes.</title>
        <authorList>
            <person name="Diorio-Toth L."/>
        </authorList>
    </citation>
    <scope>NUCLEOTIDE SEQUENCE</scope>
    <source>
        <strain evidence="9">GD03843</strain>
    </source>
</reference>
<dbReference type="InterPro" id="IPR000361">
    <property type="entry name" value="ATAP_core_dom"/>
</dbReference>
<dbReference type="PANTHER" id="PTHR10072:SF41">
    <property type="entry name" value="IRON-SULFUR CLUSTER ASSEMBLY 1 HOMOLOG, MITOCHONDRIAL"/>
    <property type="match status" value="1"/>
</dbReference>
<dbReference type="Gene3D" id="2.60.300.12">
    <property type="entry name" value="HesB-like domain"/>
    <property type="match status" value="1"/>
</dbReference>
<comment type="cofactor">
    <cofactor evidence="1">
        <name>Fe cation</name>
        <dbReference type="ChEBI" id="CHEBI:24875"/>
    </cofactor>
</comment>
<dbReference type="Proteomes" id="UP000037511">
    <property type="component" value="Unassembled WGS sequence"/>
</dbReference>
<dbReference type="InterPro" id="IPR017870">
    <property type="entry name" value="FeS_cluster_insertion_CS"/>
</dbReference>
<dbReference type="KEGG" id="asw:CVS48_21920"/>
<dbReference type="GO" id="GO:0046872">
    <property type="term" value="F:metal ion binding"/>
    <property type="evidence" value="ECO:0007669"/>
    <property type="project" value="UniProtKB-KW"/>
</dbReference>
<evidence type="ECO:0000256" key="6">
    <source>
        <dbReference type="ARBA" id="ARBA00032050"/>
    </source>
</evidence>
<dbReference type="Proteomes" id="UP001161094">
    <property type="component" value="Unassembled WGS sequence"/>
</dbReference>
<dbReference type="RefSeq" id="WP_050445294.1">
    <property type="nucleotide sequence ID" value="NZ_CADIJT010000005.1"/>
</dbReference>
<dbReference type="GO" id="GO:0051537">
    <property type="term" value="F:2 iron, 2 sulfur cluster binding"/>
    <property type="evidence" value="ECO:0007669"/>
    <property type="project" value="UniProtKB-ARBA"/>
</dbReference>
<dbReference type="SUPFAM" id="SSF89360">
    <property type="entry name" value="HesB-like domain"/>
    <property type="match status" value="1"/>
</dbReference>
<dbReference type="AlphaFoldDB" id="A0A0L0RF86"/>
<dbReference type="EMBL" id="LGVG01000002">
    <property type="protein sequence ID" value="KNE29333.1"/>
    <property type="molecule type" value="Genomic_DNA"/>
</dbReference>
<dbReference type="PANTHER" id="PTHR10072">
    <property type="entry name" value="IRON-SULFUR CLUSTER ASSEMBLY PROTEIN"/>
    <property type="match status" value="1"/>
</dbReference>
<gene>
    <name evidence="9" type="primary">iscA</name>
    <name evidence="8" type="ORF">AFM18_03165</name>
    <name evidence="9" type="ORF">N5D93_03600</name>
    <name evidence="10" type="ORF">P8T11_08530</name>
</gene>
<dbReference type="InterPro" id="IPR016092">
    <property type="entry name" value="ATAP"/>
</dbReference>
<organism evidence="9 12">
    <name type="scientific">Achromobacter spanius</name>
    <dbReference type="NCBI Taxonomy" id="217203"/>
    <lineage>
        <taxon>Bacteria</taxon>
        <taxon>Pseudomonadati</taxon>
        <taxon>Pseudomonadota</taxon>
        <taxon>Betaproteobacteria</taxon>
        <taxon>Burkholderiales</taxon>
        <taxon>Alcaligenaceae</taxon>
        <taxon>Achromobacter</taxon>
    </lineage>
</organism>
<dbReference type="Pfam" id="PF01521">
    <property type="entry name" value="Fe-S_biosyn"/>
    <property type="match status" value="1"/>
</dbReference>
<reference evidence="8 11" key="1">
    <citation type="submission" date="2015-07" db="EMBL/GenBank/DDBJ databases">
        <title>Draft genome of Achromobacter spanius.</title>
        <authorList>
            <person name="Wang X."/>
        </authorList>
    </citation>
    <scope>NUCLEOTIDE SEQUENCE [LARGE SCALE GENOMIC DNA]</scope>
    <source>
        <strain evidence="8 11">CGMCC9173</strain>
    </source>
</reference>
<dbReference type="NCBIfam" id="TIGR00049">
    <property type="entry name" value="iron-sulfur cluster assembly accessory protein"/>
    <property type="match status" value="1"/>
</dbReference>
<evidence type="ECO:0000259" key="7">
    <source>
        <dbReference type="Pfam" id="PF01521"/>
    </source>
</evidence>
<dbReference type="InterPro" id="IPR011302">
    <property type="entry name" value="IscA_proteobact"/>
</dbReference>
<dbReference type="PROSITE" id="PS01152">
    <property type="entry name" value="HESB"/>
    <property type="match status" value="1"/>
</dbReference>
<dbReference type="GO" id="GO:0005829">
    <property type="term" value="C:cytosol"/>
    <property type="evidence" value="ECO:0007669"/>
    <property type="project" value="TreeGrafter"/>
</dbReference>
<accession>A0A0L0RF86</accession>
<dbReference type="Proteomes" id="UP001214170">
    <property type="component" value="Chromosome"/>
</dbReference>
<evidence type="ECO:0000313" key="12">
    <source>
        <dbReference type="Proteomes" id="UP001161094"/>
    </source>
</evidence>
<proteinExistence type="inferred from homology"/>
<evidence type="ECO:0000313" key="9">
    <source>
        <dbReference type="EMBL" id="MDH0734878.1"/>
    </source>
</evidence>
<dbReference type="InterPro" id="IPR035903">
    <property type="entry name" value="HesB-like_dom_sf"/>
</dbReference>
<evidence type="ECO:0000256" key="2">
    <source>
        <dbReference type="ARBA" id="ARBA00006718"/>
    </source>
</evidence>
<dbReference type="FunFam" id="2.60.300.12:FF:000001">
    <property type="entry name" value="Iron-binding protein IscA"/>
    <property type="match status" value="1"/>
</dbReference>
<evidence type="ECO:0000256" key="5">
    <source>
        <dbReference type="ARBA" id="ARBA00023004"/>
    </source>
</evidence>
<keyword evidence="4" id="KW-0479">Metal-binding</keyword>
<protein>
    <recommendedName>
        <fullName evidence="3">Iron-binding protein IscA</fullName>
    </recommendedName>
    <alternativeName>
        <fullName evidence="6">Iron-sulfur cluster assembly protein</fullName>
    </alternativeName>
</protein>
<evidence type="ECO:0000256" key="3">
    <source>
        <dbReference type="ARBA" id="ARBA00014591"/>
    </source>
</evidence>
<evidence type="ECO:0000256" key="4">
    <source>
        <dbReference type="ARBA" id="ARBA00022723"/>
    </source>
</evidence>
<dbReference type="InterPro" id="IPR050322">
    <property type="entry name" value="Fe-S_cluster_asmbl/transfer"/>
</dbReference>
<dbReference type="GeneID" id="92908615"/>
<reference evidence="10 13" key="3">
    <citation type="submission" date="2023-03" db="EMBL/GenBank/DDBJ databases">
        <title>Achromobacter spanius LIG8.</title>
        <authorList>
            <person name="Shrestha S."/>
        </authorList>
    </citation>
    <scope>NUCLEOTIDE SEQUENCE [LARGE SCALE GENOMIC DNA]</scope>
    <source>
        <strain evidence="10 13">LIG8</strain>
    </source>
</reference>
<dbReference type="EMBL" id="JAOCDZ010000002">
    <property type="protein sequence ID" value="MDH0734878.1"/>
    <property type="molecule type" value="Genomic_DNA"/>
</dbReference>
<dbReference type="OrthoDB" id="9801228at2"/>
<name>A0A0L0RF86_9BURK</name>